<keyword evidence="3" id="KW-1185">Reference proteome</keyword>
<proteinExistence type="predicted"/>
<accession>A0ABU8XM40</accession>
<dbReference type="RefSeq" id="WP_418158071.1">
    <property type="nucleotide sequence ID" value="NZ_JBBLZC010000002.1"/>
</dbReference>
<feature type="chain" id="PRO_5045137794" description="Secreted protein" evidence="1">
    <location>
        <begin position="31"/>
        <end position="128"/>
    </location>
</feature>
<evidence type="ECO:0000313" key="2">
    <source>
        <dbReference type="EMBL" id="MEK0082223.1"/>
    </source>
</evidence>
<dbReference type="Proteomes" id="UP001375743">
    <property type="component" value="Unassembled WGS sequence"/>
</dbReference>
<comment type="caution">
    <text evidence="2">The sequence shown here is derived from an EMBL/GenBank/DDBJ whole genome shotgun (WGS) entry which is preliminary data.</text>
</comment>
<keyword evidence="1" id="KW-0732">Signal</keyword>
<evidence type="ECO:0008006" key="4">
    <source>
        <dbReference type="Google" id="ProtNLM"/>
    </source>
</evidence>
<evidence type="ECO:0000313" key="3">
    <source>
        <dbReference type="Proteomes" id="UP001375743"/>
    </source>
</evidence>
<organism evidence="2 3">
    <name type="scientific">Benzoatithermus flavus</name>
    <dbReference type="NCBI Taxonomy" id="3108223"/>
    <lineage>
        <taxon>Bacteria</taxon>
        <taxon>Pseudomonadati</taxon>
        <taxon>Pseudomonadota</taxon>
        <taxon>Alphaproteobacteria</taxon>
        <taxon>Geminicoccales</taxon>
        <taxon>Geminicoccaceae</taxon>
        <taxon>Benzoatithermus</taxon>
    </lineage>
</organism>
<name>A0ABU8XM40_9PROT</name>
<protein>
    <recommendedName>
        <fullName evidence="4">Secreted protein</fullName>
    </recommendedName>
</protein>
<dbReference type="EMBL" id="JBBLZC010000002">
    <property type="protein sequence ID" value="MEK0082223.1"/>
    <property type="molecule type" value="Genomic_DNA"/>
</dbReference>
<evidence type="ECO:0000256" key="1">
    <source>
        <dbReference type="SAM" id="SignalP"/>
    </source>
</evidence>
<reference evidence="2 3" key="1">
    <citation type="submission" date="2024-01" db="EMBL/GenBank/DDBJ databases">
        <title>Multi-omics insights into the function and evolution of sodium benzoate biodegradation pathways in Benzoatithermus flavus gen. nov., sp. nov. from hot spring.</title>
        <authorList>
            <person name="Hu C.-J."/>
            <person name="Li W.-J."/>
        </authorList>
    </citation>
    <scope>NUCLEOTIDE SEQUENCE [LARGE SCALE GENOMIC DNA]</scope>
    <source>
        <strain evidence="2 3">SYSU G07066</strain>
    </source>
</reference>
<sequence length="128" mass="13454">MRTCQPLLSFVAGLAVLAMTGSILPPPALAQAPVCSLETMDSVACIAGRLCTCIFARGSPATGLPDGFRWDCGILRPACGEPLPATIDAYRGPLPESLAIERSNTSITTIQSSRNRAVVDEREGKPKP</sequence>
<gene>
    <name evidence="2" type="ORF">U1T56_03595</name>
</gene>
<feature type="signal peptide" evidence="1">
    <location>
        <begin position="1"/>
        <end position="30"/>
    </location>
</feature>